<evidence type="ECO:0000256" key="12">
    <source>
        <dbReference type="SAM" id="Phobius"/>
    </source>
</evidence>
<feature type="transmembrane region" description="Helical" evidence="12">
    <location>
        <begin position="38"/>
        <end position="62"/>
    </location>
</feature>
<feature type="transmembrane region" description="Helical" evidence="12">
    <location>
        <begin position="109"/>
        <end position="127"/>
    </location>
</feature>
<comment type="cofactor">
    <cofactor evidence="1">
        <name>heme b</name>
        <dbReference type="ChEBI" id="CHEBI:60344"/>
    </cofactor>
</comment>
<evidence type="ECO:0000256" key="9">
    <source>
        <dbReference type="ARBA" id="ARBA00023004"/>
    </source>
</evidence>
<keyword evidence="6" id="KW-0479">Metal-binding</keyword>
<feature type="transmembrane region" description="Helical" evidence="12">
    <location>
        <begin position="139"/>
        <end position="162"/>
    </location>
</feature>
<evidence type="ECO:0000256" key="11">
    <source>
        <dbReference type="ARBA" id="ARBA00024225"/>
    </source>
</evidence>
<comment type="subcellular location">
    <subcellularLocation>
        <location evidence="2">Membrane</location>
        <topology evidence="2">Multi-pass membrane protein</topology>
    </subcellularLocation>
</comment>
<dbReference type="GO" id="GO:0016020">
    <property type="term" value="C:membrane"/>
    <property type="evidence" value="ECO:0007669"/>
    <property type="project" value="UniProtKB-SubCell"/>
</dbReference>
<evidence type="ECO:0000256" key="8">
    <source>
        <dbReference type="ARBA" id="ARBA00022989"/>
    </source>
</evidence>
<gene>
    <name evidence="14" type="ORF">SPLIT_LOCUS2270</name>
</gene>
<feature type="transmembrane region" description="Helical" evidence="12">
    <location>
        <begin position="168"/>
        <end position="190"/>
    </location>
</feature>
<name>A0A9N8KX53_SPOLI</name>
<dbReference type="Proteomes" id="UP001153321">
    <property type="component" value="Chromosome 14"/>
</dbReference>
<feature type="transmembrane region" description="Helical" evidence="12">
    <location>
        <begin position="69"/>
        <end position="89"/>
    </location>
</feature>
<dbReference type="GO" id="GO:0140575">
    <property type="term" value="F:transmembrane monodehydroascorbate reductase activity"/>
    <property type="evidence" value="ECO:0007669"/>
    <property type="project" value="InterPro"/>
</dbReference>
<sequence length="229" mass="25733">MRRPDDSRRNTIQGTRARFAGPFQTAVIDNLDEKYSNAVWWAIGIGFSHVLIGSLLMVIYLYSIQKGDLHAVIFSMAYNFFAAEAILSLSFVNGWATPIRSMHRKYVHIFLQLCTIITAVSGMIIVARKLQFQRTAHSVLGLLTLLLTLLSSLTGPFALKLVVRKGHFVHMSCGILCFCSSMICLFTGLLKQDLKRWTGQDVVYMLNLFITFYSSLIVITTITKVVNKG</sequence>
<protein>
    <recommendedName>
        <fullName evidence="11">ascorbate ferrireductase (transmembrane)</fullName>
        <ecNumber evidence="11">7.2.1.3</ecNumber>
    </recommendedName>
</protein>
<feature type="domain" description="Cytochrome b561" evidence="13">
    <location>
        <begin position="69"/>
        <end position="189"/>
    </location>
</feature>
<keyword evidence="10 12" id="KW-0472">Membrane</keyword>
<dbReference type="SMART" id="SM00665">
    <property type="entry name" value="B561"/>
    <property type="match status" value="1"/>
</dbReference>
<evidence type="ECO:0000313" key="15">
    <source>
        <dbReference type="Proteomes" id="UP001153321"/>
    </source>
</evidence>
<organism evidence="14 15">
    <name type="scientific">Spodoptera littoralis</name>
    <name type="common">Egyptian cotton leafworm</name>
    <dbReference type="NCBI Taxonomy" id="7109"/>
    <lineage>
        <taxon>Eukaryota</taxon>
        <taxon>Metazoa</taxon>
        <taxon>Ecdysozoa</taxon>
        <taxon>Arthropoda</taxon>
        <taxon>Hexapoda</taxon>
        <taxon>Insecta</taxon>
        <taxon>Pterygota</taxon>
        <taxon>Neoptera</taxon>
        <taxon>Endopterygota</taxon>
        <taxon>Lepidoptera</taxon>
        <taxon>Glossata</taxon>
        <taxon>Ditrysia</taxon>
        <taxon>Noctuoidea</taxon>
        <taxon>Noctuidae</taxon>
        <taxon>Amphipyrinae</taxon>
        <taxon>Spodoptera</taxon>
    </lineage>
</organism>
<keyword evidence="5 12" id="KW-0812">Transmembrane</keyword>
<feature type="transmembrane region" description="Helical" evidence="12">
    <location>
        <begin position="202"/>
        <end position="223"/>
    </location>
</feature>
<dbReference type="EC" id="7.2.1.3" evidence="11"/>
<dbReference type="Gene3D" id="1.20.120.1770">
    <property type="match status" value="1"/>
</dbReference>
<evidence type="ECO:0000256" key="10">
    <source>
        <dbReference type="ARBA" id="ARBA00023136"/>
    </source>
</evidence>
<evidence type="ECO:0000256" key="7">
    <source>
        <dbReference type="ARBA" id="ARBA00022982"/>
    </source>
</evidence>
<keyword evidence="7" id="KW-0249">Electron transport</keyword>
<evidence type="ECO:0000256" key="1">
    <source>
        <dbReference type="ARBA" id="ARBA00001970"/>
    </source>
</evidence>
<dbReference type="GO" id="GO:0046872">
    <property type="term" value="F:metal ion binding"/>
    <property type="evidence" value="ECO:0007669"/>
    <property type="project" value="UniProtKB-KW"/>
</dbReference>
<keyword evidence="3" id="KW-0813">Transport</keyword>
<evidence type="ECO:0000256" key="2">
    <source>
        <dbReference type="ARBA" id="ARBA00004141"/>
    </source>
</evidence>
<dbReference type="PANTHER" id="PTHR15422">
    <property type="entry name" value="OS05G0565100 PROTEIN"/>
    <property type="match status" value="1"/>
</dbReference>
<reference evidence="14" key="1">
    <citation type="submission" date="2022-02" db="EMBL/GenBank/DDBJ databases">
        <authorList>
            <person name="King R."/>
        </authorList>
    </citation>
    <scope>NUCLEOTIDE SEQUENCE</scope>
</reference>
<dbReference type="GO" id="GO:0140571">
    <property type="term" value="F:transmembrane ascorbate ferrireductase activity"/>
    <property type="evidence" value="ECO:0007669"/>
    <property type="project" value="UniProtKB-EC"/>
</dbReference>
<evidence type="ECO:0000256" key="4">
    <source>
        <dbReference type="ARBA" id="ARBA00022617"/>
    </source>
</evidence>
<accession>A0A9N8KX53</accession>
<keyword evidence="8 12" id="KW-1133">Transmembrane helix</keyword>
<dbReference type="Pfam" id="PF03188">
    <property type="entry name" value="Cytochrom_B561"/>
    <property type="match status" value="1"/>
</dbReference>
<dbReference type="InterPro" id="IPR045150">
    <property type="entry name" value="CYB561D1/2"/>
</dbReference>
<keyword evidence="9" id="KW-0408">Iron</keyword>
<evidence type="ECO:0000256" key="3">
    <source>
        <dbReference type="ARBA" id="ARBA00022448"/>
    </source>
</evidence>
<dbReference type="AlphaFoldDB" id="A0A9N8KX53"/>
<evidence type="ECO:0000256" key="5">
    <source>
        <dbReference type="ARBA" id="ARBA00022692"/>
    </source>
</evidence>
<dbReference type="EMBL" id="LR824545">
    <property type="protein sequence ID" value="CAD0226377.1"/>
    <property type="molecule type" value="Genomic_DNA"/>
</dbReference>
<keyword evidence="4" id="KW-0349">Heme</keyword>
<keyword evidence="15" id="KW-1185">Reference proteome</keyword>
<evidence type="ECO:0000256" key="6">
    <source>
        <dbReference type="ARBA" id="ARBA00022723"/>
    </source>
</evidence>
<proteinExistence type="predicted"/>
<dbReference type="InterPro" id="IPR006593">
    <property type="entry name" value="Cyt_b561/ferric_Rdtase_TM"/>
</dbReference>
<evidence type="ECO:0000259" key="13">
    <source>
        <dbReference type="SMART" id="SM00665"/>
    </source>
</evidence>
<evidence type="ECO:0000313" key="14">
    <source>
        <dbReference type="EMBL" id="CAD0226377.1"/>
    </source>
</evidence>